<dbReference type="Gene3D" id="3.40.50.12780">
    <property type="entry name" value="N-terminal domain of ligase-like"/>
    <property type="match status" value="1"/>
</dbReference>
<reference evidence="2 3" key="1">
    <citation type="submission" date="2017-04" db="EMBL/GenBank/DDBJ databases">
        <title>Complete Genome Sequence of Streptomyces gilvosporeus F607, a Capable Producer of Natamycin.</title>
        <authorList>
            <person name="Zong G."/>
            <person name="Zhong C."/>
            <person name="Fu J."/>
            <person name="Qin R."/>
            <person name="Cao G."/>
        </authorList>
    </citation>
    <scope>NUCLEOTIDE SEQUENCE [LARGE SCALE GENOMIC DNA]</scope>
    <source>
        <strain evidence="2 3">F607</strain>
    </source>
</reference>
<dbReference type="PANTHER" id="PTHR43767">
    <property type="entry name" value="LONG-CHAIN-FATTY-ACID--COA LIGASE"/>
    <property type="match status" value="1"/>
</dbReference>
<evidence type="ECO:0000313" key="3">
    <source>
        <dbReference type="Proteomes" id="UP000192726"/>
    </source>
</evidence>
<dbReference type="RefSeq" id="WP_083103582.1">
    <property type="nucleotide sequence ID" value="NZ_CP020569.1"/>
</dbReference>
<dbReference type="KEGG" id="sgv:B1H19_06035"/>
<dbReference type="InterPro" id="IPR000873">
    <property type="entry name" value="AMP-dep_synth/lig_dom"/>
</dbReference>
<dbReference type="OrthoDB" id="4495845at2"/>
<dbReference type="InterPro" id="IPR050237">
    <property type="entry name" value="ATP-dep_AMP-bd_enzyme"/>
</dbReference>
<dbReference type="InterPro" id="IPR042099">
    <property type="entry name" value="ANL_N_sf"/>
</dbReference>
<evidence type="ECO:0000259" key="1">
    <source>
        <dbReference type="Pfam" id="PF00501"/>
    </source>
</evidence>
<dbReference type="SUPFAM" id="SSF56801">
    <property type="entry name" value="Acetyl-CoA synthetase-like"/>
    <property type="match status" value="1"/>
</dbReference>
<accession>A0A1V0TLH6</accession>
<dbReference type="PROSITE" id="PS00455">
    <property type="entry name" value="AMP_BINDING"/>
    <property type="match status" value="1"/>
</dbReference>
<dbReference type="Proteomes" id="UP000192726">
    <property type="component" value="Chromosome"/>
</dbReference>
<name>A0A1V0TLH6_9ACTN</name>
<dbReference type="InterPro" id="IPR020845">
    <property type="entry name" value="AMP-binding_CS"/>
</dbReference>
<protein>
    <submittedName>
        <fullName evidence="2">AMP-dependent synthetase</fullName>
    </submittedName>
</protein>
<organism evidence="2 3">
    <name type="scientific">Streptomyces gilvosporeus</name>
    <dbReference type="NCBI Taxonomy" id="553510"/>
    <lineage>
        <taxon>Bacteria</taxon>
        <taxon>Bacillati</taxon>
        <taxon>Actinomycetota</taxon>
        <taxon>Actinomycetes</taxon>
        <taxon>Kitasatosporales</taxon>
        <taxon>Streptomycetaceae</taxon>
        <taxon>Streptomyces</taxon>
    </lineage>
</organism>
<gene>
    <name evidence="2" type="ORF">B1H19_06035</name>
</gene>
<dbReference type="AlphaFoldDB" id="A0A1V0TLH6"/>
<keyword evidence="3" id="KW-1185">Reference proteome</keyword>
<dbReference type="Pfam" id="PF00501">
    <property type="entry name" value="AMP-binding"/>
    <property type="match status" value="1"/>
</dbReference>
<dbReference type="EMBL" id="CP020569">
    <property type="protein sequence ID" value="ARF53795.1"/>
    <property type="molecule type" value="Genomic_DNA"/>
</dbReference>
<dbReference type="STRING" id="553510.B1H19_06035"/>
<evidence type="ECO:0000313" key="2">
    <source>
        <dbReference type="EMBL" id="ARF53795.1"/>
    </source>
</evidence>
<proteinExistence type="predicted"/>
<sequence>MSSHPTAHHEGPPTFLTAYADTRGAQRILPRWLGGRPLATGRIGEAWHVAAQRHPSQLLTVDRPPDIDPQGPSARTFAQWAALVDEAAGWLHRLGVREWDRVALLKANHFDLLVLSSAAARIGAIPAPLSGVYGPPVDGTPVSHILLGRLERPFLVTDRAHLQRCALDADAIARLTRRTVCVDGTDGRRDLVDLASLRGGAAAATRLRAPDEPMWVTHTSGTTGVPKLVMHSATSAHGMDLVEAERWPLWMGPRDTWAFCDPFWHERVMAHQLTVATIGLRMIMLSDPLSPAVKPLLAEHRPTVVEAMPNMFLAWEDLARDPVRPFGNVRLFLNSFDAIHTRTIRTFLDASDRRVPLWIQAWSQSECGPIALRPYTRRSVRRRGKRPPVNQNLGRPVPAYGKIRAVDPETGRPLRRGEVGLIEFSQPGRCLAYVGEQERHERKRNGEWWNTGDLGVINRFGAVRLIDREIDRIAGGSAIELEDVLLDRLPQLTEIVILPAGERPPVPVYSTAGDAPLAPGAWQRAAKDLPELADPLRIRWEEFPRTGTWKVARVLLRERLLPDARPVGSGRWT</sequence>
<dbReference type="PANTHER" id="PTHR43767:SF1">
    <property type="entry name" value="NONRIBOSOMAL PEPTIDE SYNTHASE PES1 (EUROFUNG)-RELATED"/>
    <property type="match status" value="1"/>
</dbReference>
<feature type="domain" description="AMP-dependent synthetase/ligase" evidence="1">
    <location>
        <begin position="51"/>
        <end position="429"/>
    </location>
</feature>